<evidence type="ECO:0000313" key="3">
    <source>
        <dbReference type="EMBL" id="TGN18186.1"/>
    </source>
</evidence>
<keyword evidence="3" id="KW-0378">Hydrolase</keyword>
<dbReference type="InterPro" id="IPR001453">
    <property type="entry name" value="MoaB/Mog_dom"/>
</dbReference>
<dbReference type="SUPFAM" id="SSF53218">
    <property type="entry name" value="Molybdenum cofactor biosynthesis proteins"/>
    <property type="match status" value="1"/>
</dbReference>
<organism evidence="3 4">
    <name type="scientific">Leptospira idonii</name>
    <dbReference type="NCBI Taxonomy" id="1193500"/>
    <lineage>
        <taxon>Bacteria</taxon>
        <taxon>Pseudomonadati</taxon>
        <taxon>Spirochaetota</taxon>
        <taxon>Spirochaetia</taxon>
        <taxon>Leptospirales</taxon>
        <taxon>Leptospiraceae</taxon>
        <taxon>Leptospira</taxon>
    </lineage>
</organism>
<dbReference type="Gene3D" id="3.90.950.20">
    <property type="entry name" value="CinA-like"/>
    <property type="match status" value="1"/>
</dbReference>
<evidence type="ECO:0000256" key="1">
    <source>
        <dbReference type="HAMAP-Rule" id="MF_00226"/>
    </source>
</evidence>
<proteinExistence type="inferred from homology"/>
<dbReference type="RefSeq" id="WP_135760873.1">
    <property type="nucleotide sequence ID" value="NZ_RQHW01000047.1"/>
</dbReference>
<sequence>MKSPRITIIATGSEITAGRSIDTNSGWIAQQLFEEGWKVRNFIALPDDPKIILEELKHLKDSVAKDPHTPVLVIMTGGLGSTEDDYSLQCVLELQNKEREVSEKARIKLERLFASRGKSYEEILPTMLRQVYVPEGAKVLDNSAGIAVGFMEEIGNSSYLICMPGVPSEMKEMFSRKLLPILKRTYAPEDLFQETRWIWSIGESMFQEQFMKGQKDLLDAGMEWGVTAQKGYIKAIFQSTNKSLLDEVVKRIESFYGEACSFDVFEEVHRVLIEKQKTVSVAESCTGGLLGKRLTDLPGSSAYFVGGVLTYSNLQKEKSLGVSHSTLEQFGAVSEETCLEMVNGLEKLTDSDCSLSITGIAGPDGGSESKPVGTVWIGVKRKGSSASAHLYRFPGNRETIRENAANTAIYLLHQLLKSN</sequence>
<dbReference type="InterPro" id="IPR008135">
    <property type="entry name" value="Competence-induced_CinA"/>
</dbReference>
<dbReference type="AlphaFoldDB" id="A0A4V3JXP1"/>
<dbReference type="NCBIfam" id="TIGR00199">
    <property type="entry name" value="PncC_domain"/>
    <property type="match status" value="1"/>
</dbReference>
<protein>
    <recommendedName>
        <fullName evidence="1">CinA-like protein</fullName>
    </recommendedName>
</protein>
<keyword evidence="4" id="KW-1185">Reference proteome</keyword>
<gene>
    <name evidence="3" type="ORF">EHS15_12280</name>
</gene>
<dbReference type="GO" id="GO:0016787">
    <property type="term" value="F:hydrolase activity"/>
    <property type="evidence" value="ECO:0007669"/>
    <property type="project" value="UniProtKB-KW"/>
</dbReference>
<dbReference type="PANTHER" id="PTHR13939">
    <property type="entry name" value="NICOTINAMIDE-NUCLEOTIDE AMIDOHYDROLASE PNCC"/>
    <property type="match status" value="1"/>
</dbReference>
<dbReference type="SMART" id="SM00852">
    <property type="entry name" value="MoCF_biosynth"/>
    <property type="match status" value="1"/>
</dbReference>
<dbReference type="HAMAP" id="MF_00226_B">
    <property type="entry name" value="CinA_B"/>
    <property type="match status" value="1"/>
</dbReference>
<dbReference type="InterPro" id="IPR036653">
    <property type="entry name" value="CinA-like_C"/>
</dbReference>
<dbReference type="Proteomes" id="UP000298058">
    <property type="component" value="Unassembled WGS sequence"/>
</dbReference>
<dbReference type="EMBL" id="RQHW01000047">
    <property type="protein sequence ID" value="TGN18186.1"/>
    <property type="molecule type" value="Genomic_DNA"/>
</dbReference>
<dbReference type="InterPro" id="IPR008136">
    <property type="entry name" value="CinA_C"/>
</dbReference>
<dbReference type="Gene3D" id="3.40.980.10">
    <property type="entry name" value="MoaB/Mog-like domain"/>
    <property type="match status" value="1"/>
</dbReference>
<dbReference type="InterPro" id="IPR036425">
    <property type="entry name" value="MoaB/Mog-like_dom_sf"/>
</dbReference>
<comment type="caution">
    <text evidence="3">The sequence shown here is derived from an EMBL/GenBank/DDBJ whole genome shotgun (WGS) entry which is preliminary data.</text>
</comment>
<dbReference type="CDD" id="cd00885">
    <property type="entry name" value="cinA"/>
    <property type="match status" value="1"/>
</dbReference>
<dbReference type="Pfam" id="PF00994">
    <property type="entry name" value="MoCF_biosynth"/>
    <property type="match status" value="1"/>
</dbReference>
<dbReference type="OrthoDB" id="9801454at2"/>
<dbReference type="PANTHER" id="PTHR13939:SF0">
    <property type="entry name" value="NMN AMIDOHYDROLASE-LIKE PROTEIN YFAY"/>
    <property type="match status" value="1"/>
</dbReference>
<feature type="domain" description="MoaB/Mog" evidence="2">
    <location>
        <begin position="7"/>
        <end position="184"/>
    </location>
</feature>
<evidence type="ECO:0000313" key="4">
    <source>
        <dbReference type="Proteomes" id="UP000298058"/>
    </source>
</evidence>
<dbReference type="PIRSF" id="PIRSF006728">
    <property type="entry name" value="CinA"/>
    <property type="match status" value="1"/>
</dbReference>
<comment type="similarity">
    <text evidence="1">Belongs to the CinA family.</text>
</comment>
<dbReference type="InterPro" id="IPR050101">
    <property type="entry name" value="CinA"/>
</dbReference>
<name>A0A4V3JXP1_9LEPT</name>
<dbReference type="Pfam" id="PF02464">
    <property type="entry name" value="CinA"/>
    <property type="match status" value="1"/>
</dbReference>
<accession>A0A4V3JXP1</accession>
<dbReference type="SUPFAM" id="SSF142433">
    <property type="entry name" value="CinA-like"/>
    <property type="match status" value="1"/>
</dbReference>
<evidence type="ECO:0000259" key="2">
    <source>
        <dbReference type="SMART" id="SM00852"/>
    </source>
</evidence>
<reference evidence="3" key="1">
    <citation type="journal article" date="2019" name="PLoS Negl. Trop. Dis.">
        <title>Revisiting the worldwide diversity of Leptospira species in the environment.</title>
        <authorList>
            <person name="Vincent A.T."/>
            <person name="Schiettekatte O."/>
            <person name="Bourhy P."/>
            <person name="Veyrier F.J."/>
            <person name="Picardeau M."/>
        </authorList>
    </citation>
    <scope>NUCLEOTIDE SEQUENCE [LARGE SCALE GENOMIC DNA]</scope>
    <source>
        <strain evidence="3">201300427</strain>
    </source>
</reference>